<dbReference type="Gene3D" id="3.40.50.720">
    <property type="entry name" value="NAD(P)-binding Rossmann-like Domain"/>
    <property type="match status" value="1"/>
</dbReference>
<evidence type="ECO:0000256" key="2">
    <source>
        <dbReference type="ARBA" id="ARBA00023002"/>
    </source>
</evidence>
<dbReference type="Pfam" id="PF01408">
    <property type="entry name" value="GFO_IDH_MocA"/>
    <property type="match status" value="1"/>
</dbReference>
<keyword evidence="6" id="KW-1185">Reference proteome</keyword>
<dbReference type="InterPro" id="IPR036291">
    <property type="entry name" value="NAD(P)-bd_dom_sf"/>
</dbReference>
<dbReference type="Pfam" id="PF22725">
    <property type="entry name" value="GFO_IDH_MocA_C3"/>
    <property type="match status" value="1"/>
</dbReference>
<evidence type="ECO:0000313" key="6">
    <source>
        <dbReference type="Proteomes" id="UP000481252"/>
    </source>
</evidence>
<evidence type="ECO:0000259" key="4">
    <source>
        <dbReference type="Pfam" id="PF22725"/>
    </source>
</evidence>
<accession>A0A7C9R988</accession>
<evidence type="ECO:0000259" key="3">
    <source>
        <dbReference type="Pfam" id="PF01408"/>
    </source>
</evidence>
<proteinExistence type="inferred from homology"/>
<dbReference type="InterPro" id="IPR055170">
    <property type="entry name" value="GFO_IDH_MocA-like_dom"/>
</dbReference>
<dbReference type="RefSeq" id="WP_165119358.1">
    <property type="nucleotide sequence ID" value="NZ_JAAKZG010000007.1"/>
</dbReference>
<dbReference type="SUPFAM" id="SSF55347">
    <property type="entry name" value="Glyceraldehyde-3-phosphate dehydrogenase-like, C-terminal domain"/>
    <property type="match status" value="1"/>
</dbReference>
<dbReference type="PANTHER" id="PTHR42840:SF3">
    <property type="entry name" value="BINDING ROSSMANN FOLD OXIDOREDUCTASE, PUTATIVE (AFU_ORTHOLOGUE AFUA_2G10240)-RELATED"/>
    <property type="match status" value="1"/>
</dbReference>
<comment type="similarity">
    <text evidence="1">Belongs to the Gfo/Idh/MocA family.</text>
</comment>
<dbReference type="EMBL" id="JAAKZG010000007">
    <property type="protein sequence ID" value="NGN42996.1"/>
    <property type="molecule type" value="Genomic_DNA"/>
</dbReference>
<feature type="domain" description="GFO/IDH/MocA-like oxidoreductase" evidence="4">
    <location>
        <begin position="130"/>
        <end position="249"/>
    </location>
</feature>
<feature type="domain" description="Gfo/Idh/MocA-like oxidoreductase N-terminal" evidence="3">
    <location>
        <begin position="2"/>
        <end position="120"/>
    </location>
</feature>
<comment type="caution">
    <text evidence="5">The sequence shown here is derived from an EMBL/GenBank/DDBJ whole genome shotgun (WGS) entry which is preliminary data.</text>
</comment>
<dbReference type="SUPFAM" id="SSF51735">
    <property type="entry name" value="NAD(P)-binding Rossmann-fold domains"/>
    <property type="match status" value="1"/>
</dbReference>
<dbReference type="GO" id="GO:0016491">
    <property type="term" value="F:oxidoreductase activity"/>
    <property type="evidence" value="ECO:0007669"/>
    <property type="project" value="UniProtKB-KW"/>
</dbReference>
<dbReference type="PANTHER" id="PTHR42840">
    <property type="entry name" value="NAD(P)-BINDING ROSSMANN-FOLD SUPERFAMILY PROTEIN-RELATED"/>
    <property type="match status" value="1"/>
</dbReference>
<name>A0A7C9R988_9HYPH</name>
<dbReference type="AlphaFoldDB" id="A0A7C9R988"/>
<protein>
    <submittedName>
        <fullName evidence="5">Gfo/Idh/MocA family oxidoreductase</fullName>
    </submittedName>
</protein>
<dbReference type="GO" id="GO:0000166">
    <property type="term" value="F:nucleotide binding"/>
    <property type="evidence" value="ECO:0007669"/>
    <property type="project" value="InterPro"/>
</dbReference>
<gene>
    <name evidence="5" type="ORF">G6N74_18145</name>
</gene>
<dbReference type="Gene3D" id="3.30.360.10">
    <property type="entry name" value="Dihydrodipicolinate Reductase, domain 2"/>
    <property type="match status" value="1"/>
</dbReference>
<evidence type="ECO:0000256" key="1">
    <source>
        <dbReference type="ARBA" id="ARBA00010928"/>
    </source>
</evidence>
<organism evidence="5 6">
    <name type="scientific">Mesorhizobium zhangyense</name>
    <dbReference type="NCBI Taxonomy" id="1776730"/>
    <lineage>
        <taxon>Bacteria</taxon>
        <taxon>Pseudomonadati</taxon>
        <taxon>Pseudomonadota</taxon>
        <taxon>Alphaproteobacteria</taxon>
        <taxon>Hyphomicrobiales</taxon>
        <taxon>Phyllobacteriaceae</taxon>
        <taxon>Mesorhizobium</taxon>
    </lineage>
</organism>
<dbReference type="Proteomes" id="UP000481252">
    <property type="component" value="Unassembled WGS sequence"/>
</dbReference>
<keyword evidence="2" id="KW-0560">Oxidoreductase</keyword>
<reference evidence="5 6" key="1">
    <citation type="submission" date="2020-02" db="EMBL/GenBank/DDBJ databases">
        <title>Genome sequence of the type strain CGMCC 1.15528 of Mesorhizobium zhangyense.</title>
        <authorList>
            <person name="Gao J."/>
            <person name="Sun J."/>
        </authorList>
    </citation>
    <scope>NUCLEOTIDE SEQUENCE [LARGE SCALE GENOMIC DNA]</scope>
    <source>
        <strain evidence="5 6">CGMCC 1.15528</strain>
    </source>
</reference>
<dbReference type="InterPro" id="IPR000683">
    <property type="entry name" value="Gfo/Idh/MocA-like_OxRdtase_N"/>
</dbReference>
<evidence type="ECO:0000313" key="5">
    <source>
        <dbReference type="EMBL" id="NGN42996.1"/>
    </source>
</evidence>
<sequence length="348" mass="36674">MISVGLIGAGRIASVHARHLRGNNFARIVAVADPHAPNAAAIAGEHGARVAASAEEIIADPAIDAVIIASSTDTHCPLMLAAAKAGKRVYCEKPLASTLAEAYSTYVALGAAADAVMVGFNRRFDRNHAAVQADLAAGRLGKVQTVQITSRGPNTIPSLDYLKVSGGLFFDKMIHFFDMVRWLTGEEPVDVVAFGSVIADPVFAEANDIDTGMVTLRMKSGALCQIENTRRAVYGYDDRIEVLGTGGLIESSRITEGSVMRIIDDKILTEGLPKDPMVRMAPSYSASINAFIDFARSALGREAVPGVKDGLQAQIIAAAADRSLREGRIVKCAEILQSAGIAGEDGLA</sequence>